<protein>
    <submittedName>
        <fullName evidence="1">Uncharacterized protein</fullName>
    </submittedName>
</protein>
<gene>
    <name evidence="1" type="ORF">Tci_893136</name>
</gene>
<reference evidence="1" key="1">
    <citation type="journal article" date="2019" name="Sci. Rep.">
        <title>Draft genome of Tanacetum cinerariifolium, the natural source of mosquito coil.</title>
        <authorList>
            <person name="Yamashiro T."/>
            <person name="Shiraishi A."/>
            <person name="Satake H."/>
            <person name="Nakayama K."/>
        </authorList>
    </citation>
    <scope>NUCLEOTIDE SEQUENCE</scope>
</reference>
<proteinExistence type="predicted"/>
<evidence type="ECO:0000313" key="1">
    <source>
        <dbReference type="EMBL" id="GFD21167.1"/>
    </source>
</evidence>
<organism evidence="1">
    <name type="scientific">Tanacetum cinerariifolium</name>
    <name type="common">Dalmatian daisy</name>
    <name type="synonym">Chrysanthemum cinerariifolium</name>
    <dbReference type="NCBI Taxonomy" id="118510"/>
    <lineage>
        <taxon>Eukaryota</taxon>
        <taxon>Viridiplantae</taxon>
        <taxon>Streptophyta</taxon>
        <taxon>Embryophyta</taxon>
        <taxon>Tracheophyta</taxon>
        <taxon>Spermatophyta</taxon>
        <taxon>Magnoliopsida</taxon>
        <taxon>eudicotyledons</taxon>
        <taxon>Gunneridae</taxon>
        <taxon>Pentapetalae</taxon>
        <taxon>asterids</taxon>
        <taxon>campanulids</taxon>
        <taxon>Asterales</taxon>
        <taxon>Asteraceae</taxon>
        <taxon>Asteroideae</taxon>
        <taxon>Anthemideae</taxon>
        <taxon>Anthemidinae</taxon>
        <taxon>Tanacetum</taxon>
    </lineage>
</organism>
<feature type="non-terminal residue" evidence="1">
    <location>
        <position position="104"/>
    </location>
</feature>
<comment type="caution">
    <text evidence="1">The sequence shown here is derived from an EMBL/GenBank/DDBJ whole genome shotgun (WGS) entry which is preliminary data.</text>
</comment>
<name>A0A699UFD2_TANCI</name>
<sequence length="104" mass="11640">MLEAWPNCPNEAAQIIIELEAVFRHAQRRGGVNELDALGIDHRYHAHVRNDARTRRSPKEQKIARPQLGRLDGLAPGRLLVAGARNVDARIGKRELEQGRAVHA</sequence>
<dbReference type="EMBL" id="BKCJ011327743">
    <property type="protein sequence ID" value="GFD21167.1"/>
    <property type="molecule type" value="Genomic_DNA"/>
</dbReference>
<dbReference type="AlphaFoldDB" id="A0A699UFD2"/>
<accession>A0A699UFD2</accession>